<gene>
    <name evidence="2" type="primary">neuB</name>
    <name evidence="2" type="ORF">KZH69_07525</name>
</gene>
<dbReference type="Proteomes" id="UP000812031">
    <property type="component" value="Unassembled WGS sequence"/>
</dbReference>
<dbReference type="NCBIfam" id="TIGR03569">
    <property type="entry name" value="NeuB_NnaB"/>
    <property type="match status" value="1"/>
</dbReference>
<keyword evidence="2" id="KW-0808">Transferase</keyword>
<accession>A0ABS6XUJ6</accession>
<dbReference type="InterPro" id="IPR006190">
    <property type="entry name" value="SAF_AFP_Neu5Ac"/>
</dbReference>
<feature type="domain" description="AFP-like" evidence="1">
    <location>
        <begin position="284"/>
        <end position="341"/>
    </location>
</feature>
<name>A0ABS6XUJ6_9FLAO</name>
<protein>
    <submittedName>
        <fullName evidence="2">N-acetylneuraminate synthase</fullName>
        <ecNumber evidence="2">2.5.1.56</ecNumber>
    </submittedName>
</protein>
<dbReference type="EC" id="2.5.1.56" evidence="2"/>
<dbReference type="InterPro" id="IPR057736">
    <property type="entry name" value="SAF_PseI/NeuA/NeuB"/>
</dbReference>
<evidence type="ECO:0000313" key="2">
    <source>
        <dbReference type="EMBL" id="MBW4360332.1"/>
    </source>
</evidence>
<dbReference type="CDD" id="cd11615">
    <property type="entry name" value="SAF_NeuB_like"/>
    <property type="match status" value="1"/>
</dbReference>
<dbReference type="Pfam" id="PF08666">
    <property type="entry name" value="SAF"/>
    <property type="match status" value="1"/>
</dbReference>
<sequence>MNKLYNKVYIIAEVGVNHNGDPKLAKQLIKEAKDSGADCVKFQTFKAEQIVTKLSPKAKYQLDVTDRNESQFDMLKKLELGFEVYKDLINYCKELDIDFLSTPYNKEDLDFLEKLDVHTYKIASGQLTELPFLRYVAKTNKRILLSTGMATLADVFNGVEAIRAVGNNNIVVLQCTTNYPSKIEDANILAMNSIKTACNVNVGYSDHVANNYACFAAVALGAEIIEKHFTLDKNMEGPDHSCSLTPAEFKLMVSGIRNIEEALGSTVKKPSNIEIENSVGMKRGLVIIAPIEKGMIITEDHIGFKRPLKGIPINMLNEVIGKKIAKDMTIDEALDYNCIEW</sequence>
<dbReference type="Pfam" id="PF03102">
    <property type="entry name" value="NeuB"/>
    <property type="match status" value="1"/>
</dbReference>
<dbReference type="RefSeq" id="WP_219316819.1">
    <property type="nucleotide sequence ID" value="NZ_JAHWYN010000005.1"/>
</dbReference>
<organism evidence="2 3">
    <name type="scientific">Flavobacterium taihuense</name>
    <dbReference type="NCBI Taxonomy" id="2857508"/>
    <lineage>
        <taxon>Bacteria</taxon>
        <taxon>Pseudomonadati</taxon>
        <taxon>Bacteroidota</taxon>
        <taxon>Flavobacteriia</taxon>
        <taxon>Flavobacteriales</taxon>
        <taxon>Flavobacteriaceae</taxon>
        <taxon>Flavobacterium</taxon>
    </lineage>
</organism>
<dbReference type="PROSITE" id="PS50844">
    <property type="entry name" value="AFP_LIKE"/>
    <property type="match status" value="1"/>
</dbReference>
<dbReference type="PANTHER" id="PTHR42966:SF1">
    <property type="entry name" value="SIALIC ACID SYNTHASE"/>
    <property type="match status" value="1"/>
</dbReference>
<proteinExistence type="predicted"/>
<evidence type="ECO:0000259" key="1">
    <source>
        <dbReference type="PROSITE" id="PS50844"/>
    </source>
</evidence>
<dbReference type="InterPro" id="IPR020007">
    <property type="entry name" value="NeuB/NeuA"/>
</dbReference>
<dbReference type="InterPro" id="IPR013974">
    <property type="entry name" value="SAF"/>
</dbReference>
<dbReference type="PANTHER" id="PTHR42966">
    <property type="entry name" value="N-ACETYLNEURAMINATE SYNTHASE"/>
    <property type="match status" value="1"/>
</dbReference>
<evidence type="ECO:0000313" key="3">
    <source>
        <dbReference type="Proteomes" id="UP000812031"/>
    </source>
</evidence>
<dbReference type="InterPro" id="IPR051690">
    <property type="entry name" value="PseI-like"/>
</dbReference>
<dbReference type="GO" id="GO:0050462">
    <property type="term" value="F:N-acetylneuraminate synthase activity"/>
    <property type="evidence" value="ECO:0007669"/>
    <property type="project" value="UniProtKB-EC"/>
</dbReference>
<keyword evidence="3" id="KW-1185">Reference proteome</keyword>
<comment type="caution">
    <text evidence="2">The sequence shown here is derived from an EMBL/GenBank/DDBJ whole genome shotgun (WGS) entry which is preliminary data.</text>
</comment>
<dbReference type="InterPro" id="IPR013132">
    <property type="entry name" value="PseI/NeuA/B-like_N"/>
</dbReference>
<dbReference type="EMBL" id="JAHWYN010000005">
    <property type="protein sequence ID" value="MBW4360332.1"/>
    <property type="molecule type" value="Genomic_DNA"/>
</dbReference>
<reference evidence="2 3" key="1">
    <citation type="submission" date="2021-07" db="EMBL/GenBank/DDBJ databases">
        <title>Flavobacterium sp. nov. isolated from sediment on the Taihu Lake.</title>
        <authorList>
            <person name="Qu J.-H."/>
        </authorList>
    </citation>
    <scope>NUCLEOTIDE SEQUENCE [LARGE SCALE GENOMIC DNA]</scope>
    <source>
        <strain evidence="2 3">NAS39</strain>
    </source>
</reference>